<reference evidence="2" key="2">
    <citation type="submission" date="2013-03" db="EMBL/GenBank/DDBJ databases">
        <title>The Cellulophaga phages: a novel, diverse, and globally ubiquitous model system.</title>
        <authorList>
            <person name="Holmfeldt K."/>
            <person name="Solonenko N."/>
            <person name="Shah M."/>
            <person name="Corrier K."/>
            <person name="Riemann L."/>
            <person name="VerBerkmoes N.C."/>
            <person name="Sullivan M.B."/>
        </authorList>
    </citation>
    <scope>NUCLEOTIDE SEQUENCE [LARGE SCALE GENOMIC DNA]</scope>
</reference>
<keyword evidence="2" id="KW-1185">Reference proteome</keyword>
<proteinExistence type="predicted"/>
<protein>
    <submittedName>
        <fullName evidence="1">Uncharacterized protein</fullName>
    </submittedName>
</protein>
<evidence type="ECO:0000313" key="1">
    <source>
        <dbReference type="EMBL" id="AGO48883.1"/>
    </source>
</evidence>
<dbReference type="KEGG" id="vg:16797428"/>
<dbReference type="EMBL" id="KC821624">
    <property type="protein sequence ID" value="AGO48883.1"/>
    <property type="molecule type" value="Genomic_DNA"/>
</dbReference>
<dbReference type="Proteomes" id="UP000014725">
    <property type="component" value="Segment"/>
</dbReference>
<evidence type="ECO:0000313" key="2">
    <source>
        <dbReference type="Proteomes" id="UP000014725"/>
    </source>
</evidence>
<name>S0A3R8_9CAUD</name>
<accession>S0A3R8</accession>
<sequence>MSHLKEITEELFGCTRCGNEVTGQGNNIPCPRGGCEAKVIGVKVTRIILKKGIDIKKYTFKED</sequence>
<gene>
    <name evidence="1" type="ORF">Phi14:2_gp005</name>
</gene>
<organism evidence="1 2">
    <name type="scientific">Cellulophaga phage phi14:2</name>
    <dbReference type="NCBI Taxonomy" id="1327990"/>
    <lineage>
        <taxon>Viruses</taxon>
        <taxon>Duplodnaviria</taxon>
        <taxon>Heunggongvirae</taxon>
        <taxon>Uroviricota</taxon>
        <taxon>Caudoviricetes</taxon>
        <taxon>Crassvirales</taxon>
        <taxon>Steigviridae</taxon>
        <taxon>Asinivirinae</taxon>
        <taxon>Akihdevirus</taxon>
        <taxon>Akihdevirus balticus</taxon>
    </lineage>
</organism>
<reference evidence="1 2" key="1">
    <citation type="journal article" date="2013" name="Proc. Natl. Acad. Sci. U.S.A.">
        <title>Twelve previously unknown phage genera are ubiquitous in global oceans.</title>
        <authorList>
            <person name="Holmfeldt K."/>
            <person name="Solonenko N."/>
            <person name="Shah M."/>
            <person name="Corrier K."/>
            <person name="Riemann L."/>
            <person name="Verberkmoes N.C."/>
            <person name="Sullivan M.B."/>
        </authorList>
    </citation>
    <scope>NUCLEOTIDE SEQUENCE [LARGE SCALE GENOMIC DNA]</scope>
    <source>
        <strain evidence="1">Phi14:2</strain>
    </source>
</reference>
<dbReference type="GeneID" id="16797428"/>